<comment type="function">
    <text evidence="3">Required for rescue of stalled ribosomes mediated by trans-translation. Binds to transfer-messenger RNA (tmRNA), required for stable association of tmRNA with ribosomes. tmRNA and SmpB together mimic tRNA shape, replacing the anticodon stem-loop with SmpB. tmRNA is encoded by the ssrA gene; the 2 termini fold to resemble tRNA(Ala) and it encodes a 'tag peptide', a short internal open reading frame. During trans-translation Ala-aminoacylated tmRNA acts like a tRNA, entering the A-site of stalled ribosomes, displacing the stalled mRNA. The ribosome then switches to translate the ORF on the tmRNA; the nascent peptide is terminated with the 'tag peptide' encoded by the tmRNA and targeted for degradation. The ribosome is freed to recommence translation, which seems to be the essential function of trans-translation.</text>
</comment>
<dbReference type="NCBIfam" id="TIGR00086">
    <property type="entry name" value="smpB"/>
    <property type="match status" value="1"/>
</dbReference>
<organism evidence="4 5">
    <name type="scientific">Candidatus Jorgensenbacteria bacterium GWA1_54_12</name>
    <dbReference type="NCBI Taxonomy" id="1798468"/>
    <lineage>
        <taxon>Bacteria</taxon>
        <taxon>Candidatus Joergenseniibacteriota</taxon>
    </lineage>
</organism>
<dbReference type="NCBIfam" id="NF003843">
    <property type="entry name" value="PRK05422.1"/>
    <property type="match status" value="1"/>
</dbReference>
<name>A0A1F6BLG0_9BACT</name>
<evidence type="ECO:0000256" key="2">
    <source>
        <dbReference type="ARBA" id="ARBA00022884"/>
    </source>
</evidence>
<accession>A0A1F6BLG0</accession>
<dbReference type="Pfam" id="PF01668">
    <property type="entry name" value="SmpB"/>
    <property type="match status" value="1"/>
</dbReference>
<dbReference type="EMBL" id="MFKH01000002">
    <property type="protein sequence ID" value="OGG37776.1"/>
    <property type="molecule type" value="Genomic_DNA"/>
</dbReference>
<dbReference type="SUPFAM" id="SSF74982">
    <property type="entry name" value="Small protein B (SmpB)"/>
    <property type="match status" value="1"/>
</dbReference>
<dbReference type="PANTHER" id="PTHR30308:SF2">
    <property type="entry name" value="SSRA-BINDING PROTEIN"/>
    <property type="match status" value="1"/>
</dbReference>
<comment type="similarity">
    <text evidence="3">Belongs to the SmpB family.</text>
</comment>
<protein>
    <recommendedName>
        <fullName evidence="3">SsrA-binding protein</fullName>
    </recommendedName>
    <alternativeName>
        <fullName evidence="3">Small protein B</fullName>
    </alternativeName>
</protein>
<keyword evidence="1 3" id="KW-0963">Cytoplasm</keyword>
<dbReference type="InterPro" id="IPR020081">
    <property type="entry name" value="SsrA-bd_prot_CS"/>
</dbReference>
<comment type="subcellular location">
    <subcellularLocation>
        <location evidence="3">Cytoplasm</location>
    </subcellularLocation>
    <text evidence="3">The tmRNA-SmpB complex associates with stalled 70S ribosomes.</text>
</comment>
<gene>
    <name evidence="3" type="primary">smpB</name>
    <name evidence="4" type="ORF">A2110_00330</name>
</gene>
<dbReference type="GO" id="GO:0003723">
    <property type="term" value="F:RNA binding"/>
    <property type="evidence" value="ECO:0007669"/>
    <property type="project" value="UniProtKB-UniRule"/>
</dbReference>
<dbReference type="GO" id="GO:0005829">
    <property type="term" value="C:cytosol"/>
    <property type="evidence" value="ECO:0007669"/>
    <property type="project" value="TreeGrafter"/>
</dbReference>
<reference evidence="4 5" key="1">
    <citation type="journal article" date="2016" name="Nat. Commun.">
        <title>Thousands of microbial genomes shed light on interconnected biogeochemical processes in an aquifer system.</title>
        <authorList>
            <person name="Anantharaman K."/>
            <person name="Brown C.T."/>
            <person name="Hug L.A."/>
            <person name="Sharon I."/>
            <person name="Castelle C.J."/>
            <person name="Probst A.J."/>
            <person name="Thomas B.C."/>
            <person name="Singh A."/>
            <person name="Wilkins M.J."/>
            <person name="Karaoz U."/>
            <person name="Brodie E.L."/>
            <person name="Williams K.H."/>
            <person name="Hubbard S.S."/>
            <person name="Banfield J.F."/>
        </authorList>
    </citation>
    <scope>NUCLEOTIDE SEQUENCE [LARGE SCALE GENOMIC DNA]</scope>
</reference>
<proteinExistence type="inferred from homology"/>
<dbReference type="Gene3D" id="2.40.280.10">
    <property type="match status" value="1"/>
</dbReference>
<dbReference type="STRING" id="1798468.A2110_00330"/>
<comment type="caution">
    <text evidence="4">The sequence shown here is derived from an EMBL/GenBank/DDBJ whole genome shotgun (WGS) entry which is preliminary data.</text>
</comment>
<dbReference type="GO" id="GO:0070930">
    <property type="term" value="P:trans-translation-dependent protein tagging"/>
    <property type="evidence" value="ECO:0007669"/>
    <property type="project" value="TreeGrafter"/>
</dbReference>
<keyword evidence="2 3" id="KW-0694">RNA-binding</keyword>
<dbReference type="InterPro" id="IPR023620">
    <property type="entry name" value="SmpB"/>
</dbReference>
<evidence type="ECO:0000256" key="1">
    <source>
        <dbReference type="ARBA" id="ARBA00022490"/>
    </source>
</evidence>
<evidence type="ECO:0000313" key="4">
    <source>
        <dbReference type="EMBL" id="OGG37776.1"/>
    </source>
</evidence>
<dbReference type="GO" id="GO:0070929">
    <property type="term" value="P:trans-translation"/>
    <property type="evidence" value="ECO:0007669"/>
    <property type="project" value="UniProtKB-UniRule"/>
</dbReference>
<evidence type="ECO:0000256" key="3">
    <source>
        <dbReference type="HAMAP-Rule" id="MF_00023"/>
    </source>
</evidence>
<dbReference type="AlphaFoldDB" id="A0A1F6BLG0"/>
<dbReference type="Proteomes" id="UP000176273">
    <property type="component" value="Unassembled WGS sequence"/>
</dbReference>
<dbReference type="InterPro" id="IPR000037">
    <property type="entry name" value="SsrA-bd_prot"/>
</dbReference>
<dbReference type="HAMAP" id="MF_00023">
    <property type="entry name" value="SmpB"/>
    <property type="match status" value="1"/>
</dbReference>
<dbReference type="PROSITE" id="PS01317">
    <property type="entry name" value="SSRP"/>
    <property type="match status" value="1"/>
</dbReference>
<sequence>MSVIAENRRARHEYGFVETLEAGIELLGSEVKSLTSRGVDLSGAYAVVRGGEAWLLNVSIPPYQPKNAPADYDASRARRLLLRREELRHLVGRTSEKGLTLVPIKLYSKGGKIKILVGVGKAKKKADKRETLKKREAEREIRG</sequence>
<evidence type="ECO:0000313" key="5">
    <source>
        <dbReference type="Proteomes" id="UP000176273"/>
    </source>
</evidence>
<dbReference type="PANTHER" id="PTHR30308">
    <property type="entry name" value="TMRNA-BINDING COMPONENT OF TRANS-TRANSLATION TAGGING COMPLEX"/>
    <property type="match status" value="1"/>
</dbReference>